<dbReference type="Gene3D" id="1.10.101.10">
    <property type="entry name" value="PGBD-like superfamily/PGBD"/>
    <property type="match status" value="1"/>
</dbReference>
<dbReference type="Gene3D" id="1.10.530.10">
    <property type="match status" value="1"/>
</dbReference>
<evidence type="ECO:0000313" key="4">
    <source>
        <dbReference type="Proteomes" id="UP000001510"/>
    </source>
</evidence>
<dbReference type="RefSeq" id="WP_012264960.1">
    <property type="nucleotide sequence ID" value="NC_010296.1"/>
</dbReference>
<reference evidence="3 4" key="1">
    <citation type="journal article" date="2007" name="DNA Res.">
        <title>Complete genomic structure of the bloom-forming toxic cyanobacterium Microcystis aeruginosa NIES-843.</title>
        <authorList>
            <person name="Kaneko T."/>
            <person name="Nakajima N."/>
            <person name="Okamoto S."/>
            <person name="Suzuki I."/>
            <person name="Tanabe Y."/>
            <person name="Tamaoki M."/>
            <person name="Nakamura Y."/>
            <person name="Kasai F."/>
            <person name="Watanabe A."/>
            <person name="Kawashima K."/>
            <person name="Kishida Y."/>
            <person name="Ono A."/>
            <person name="Shimizu Y."/>
            <person name="Takahashi C."/>
            <person name="Minami C."/>
            <person name="Fujishiro T."/>
            <person name="Kohara M."/>
            <person name="Katoh M."/>
            <person name="Nakazaki N."/>
            <person name="Nakayama S."/>
            <person name="Yamada M."/>
            <person name="Tabata S."/>
            <person name="Watanabe M.M."/>
        </authorList>
    </citation>
    <scope>NUCLEOTIDE SEQUENCE [LARGE SCALE GENOMIC DNA]</scope>
    <source>
        <strain evidence="4">NIES-843 / IAM M-247</strain>
    </source>
</reference>
<proteinExistence type="predicted"/>
<dbReference type="EMBL" id="AP009552">
    <property type="protein sequence ID" value="BAG01431.1"/>
    <property type="molecule type" value="Genomic_DNA"/>
</dbReference>
<dbReference type="SUPFAM" id="SSF54001">
    <property type="entry name" value="Cysteine proteinases"/>
    <property type="match status" value="1"/>
</dbReference>
<evidence type="ECO:0008006" key="5">
    <source>
        <dbReference type="Google" id="ProtNLM"/>
    </source>
</evidence>
<dbReference type="HOGENOM" id="CLU_443313_0_0_3"/>
<dbReference type="STRING" id="449447.MAE_16090"/>
<evidence type="ECO:0000313" key="3">
    <source>
        <dbReference type="EMBL" id="BAG01431.1"/>
    </source>
</evidence>
<gene>
    <name evidence="3" type="ordered locus">MAE_16090</name>
</gene>
<sequence>MTTAEDVLQVARRQIGTKESPPGTNSNKYGKWYGMDRAPWCAMFVSYCFDNAGLTFKFPKDLGTSKGFAYCPYGVKWFKDQGRWHTENPRPGDVVFYMFNKRGGVSDHVGIVEKVLGNGQIQAIEGNTSTSSNDNGGTVMRRTRTRNQILGYGRPDYNGTAHTQAGEITSWDGEYIFLTSPPMESESIRLWQKCMKERGYPIEVDGEYGPNSERICREFQAKMKLEVDGVIGRDTWNASWRQPKQSQGNLSVDQPVDRVRYPLHHPVQFSGSAKNGVVKIQLCTTWGGAEFLLGGKVPVINGQWRSSYQFQTGGDRKIFIEGLDSNDQVIDSTDVIINLDPDGNNDVDTVRITSPKINQELDLESSVIFEGVAEDPLIQTIKLRTPFANKNFFLGKDIPVDNGRWQHEFKFSTGGTRKIVAEGIDASGRLIDSAAIEIVLKSKESASVAGVSAPNLRRVVGIDKTSISFRNKVVEIAKELGVDPNYLMAAMSFETGGTFSPAIRSFSGSGATGLIQFMRPTAHSLGTTTTALAKMSPEEQLDYVKKYFWPYRNRLKTLEDVYMAILYPAAIGKGPNHVLFRQGTISYQQNRGLDGPPVKGFVTVGDATKKVSQRFV</sequence>
<dbReference type="InterPro" id="IPR023346">
    <property type="entry name" value="Lysozyme-like_dom_sf"/>
</dbReference>
<dbReference type="InterPro" id="IPR002477">
    <property type="entry name" value="Peptidoglycan-bd-like"/>
</dbReference>
<dbReference type="EnsemblBacteria" id="BAG01431">
    <property type="protein sequence ID" value="BAG01431"/>
    <property type="gene ID" value="MAE_16090"/>
</dbReference>
<dbReference type="SUPFAM" id="SSF53955">
    <property type="entry name" value="Lysozyme-like"/>
    <property type="match status" value="1"/>
</dbReference>
<dbReference type="AlphaFoldDB" id="B0JV97"/>
<dbReference type="SUPFAM" id="SSF47090">
    <property type="entry name" value="PGBD-like"/>
    <property type="match status" value="1"/>
</dbReference>
<dbReference type="InterPro" id="IPR036366">
    <property type="entry name" value="PGBDSf"/>
</dbReference>
<evidence type="ECO:0000259" key="1">
    <source>
        <dbReference type="Pfam" id="PF01471"/>
    </source>
</evidence>
<dbReference type="InterPro" id="IPR036365">
    <property type="entry name" value="PGBD-like_sf"/>
</dbReference>
<dbReference type="eggNOG" id="COG0741">
    <property type="taxonomic scope" value="Bacteria"/>
</dbReference>
<dbReference type="eggNOG" id="COG3409">
    <property type="taxonomic scope" value="Bacteria"/>
</dbReference>
<dbReference type="InterPro" id="IPR007921">
    <property type="entry name" value="CHAP_dom"/>
</dbReference>
<feature type="domain" description="Peptidase C51" evidence="2">
    <location>
        <begin position="37"/>
        <end position="127"/>
    </location>
</feature>
<dbReference type="PaxDb" id="449447-MAE_16090"/>
<dbReference type="Proteomes" id="UP000001510">
    <property type="component" value="Chromosome"/>
</dbReference>
<feature type="domain" description="Peptidoglycan binding-like" evidence="1">
    <location>
        <begin position="186"/>
        <end position="238"/>
    </location>
</feature>
<organism evidence="3 4">
    <name type="scientific">Microcystis aeruginosa (strain NIES-843 / IAM M-2473)</name>
    <dbReference type="NCBI Taxonomy" id="449447"/>
    <lineage>
        <taxon>Bacteria</taxon>
        <taxon>Bacillati</taxon>
        <taxon>Cyanobacteriota</taxon>
        <taxon>Cyanophyceae</taxon>
        <taxon>Oscillatoriophycideae</taxon>
        <taxon>Chroococcales</taxon>
        <taxon>Microcystaceae</taxon>
        <taxon>Microcystis</taxon>
    </lineage>
</organism>
<dbReference type="InterPro" id="IPR038765">
    <property type="entry name" value="Papain-like_cys_pep_sf"/>
</dbReference>
<keyword evidence="4" id="KW-1185">Reference proteome</keyword>
<evidence type="ECO:0000259" key="2">
    <source>
        <dbReference type="Pfam" id="PF05257"/>
    </source>
</evidence>
<dbReference type="Pfam" id="PF01471">
    <property type="entry name" value="PG_binding_1"/>
    <property type="match status" value="1"/>
</dbReference>
<accession>B0JV97</accession>
<dbReference type="KEGG" id="mar:MAE_16090"/>
<protein>
    <recommendedName>
        <fullName evidence="5">Peptidase C51 domain-containing protein</fullName>
    </recommendedName>
</protein>
<dbReference type="Pfam" id="PF05257">
    <property type="entry name" value="CHAP"/>
    <property type="match status" value="1"/>
</dbReference>
<dbReference type="Gene3D" id="3.90.1720.10">
    <property type="entry name" value="endopeptidase domain like (from Nostoc punctiforme)"/>
    <property type="match status" value="1"/>
</dbReference>
<name>B0JV97_MICAN</name>